<sequence length="322" mass="35177">MSHSPRRVLVTGGAGFIGSHVANAYLESGDDVWVLDNLSSGRRANIPEGAEFMELDIRDDDVRNLFRKVRFDIVNHHAAQIDVRASVADPTIDASINLQGLLNLTEAAIDVGTRRFVFVSSGGVVYGEPSTIPTLETAPKMPLSPYGVSKFTGELYLNYYRQVHGLEYVALRYSNVYGPRQDPHGEAGVVAIFSRKLLAQEPLIIFGDGEQTRDYVYVGDVVSANILASEIDLDSRGQLDDHAFNVGTGIETSVNRLADVLGLIAGIDLGREHKSARPGELRRSALNADKLRALSWTPGSTLEQGLQETYTFIEREMAGATE</sequence>
<gene>
    <name evidence="3" type="ORF">METZ01_LOCUS37105</name>
</gene>
<dbReference type="EMBL" id="UINC01001587">
    <property type="protein sequence ID" value="SUZ84251.1"/>
    <property type="molecule type" value="Genomic_DNA"/>
</dbReference>
<reference evidence="3" key="1">
    <citation type="submission" date="2018-05" db="EMBL/GenBank/DDBJ databases">
        <authorList>
            <person name="Lanie J.A."/>
            <person name="Ng W.-L."/>
            <person name="Kazmierczak K.M."/>
            <person name="Andrzejewski T.M."/>
            <person name="Davidsen T.M."/>
            <person name="Wayne K.J."/>
            <person name="Tettelin H."/>
            <person name="Glass J.I."/>
            <person name="Rusch D."/>
            <person name="Podicherti R."/>
            <person name="Tsui H.-C.T."/>
            <person name="Winkler M.E."/>
        </authorList>
    </citation>
    <scope>NUCLEOTIDE SEQUENCE</scope>
</reference>
<proteinExistence type="inferred from homology"/>
<dbReference type="Pfam" id="PF01370">
    <property type="entry name" value="Epimerase"/>
    <property type="match status" value="1"/>
</dbReference>
<evidence type="ECO:0000256" key="1">
    <source>
        <dbReference type="ARBA" id="ARBA00007637"/>
    </source>
</evidence>
<evidence type="ECO:0000313" key="3">
    <source>
        <dbReference type="EMBL" id="SUZ84251.1"/>
    </source>
</evidence>
<comment type="similarity">
    <text evidence="1">Belongs to the NAD(P)-dependent epimerase/dehydratase family.</text>
</comment>
<accession>A0A381QXW0</accession>
<protein>
    <recommendedName>
        <fullName evidence="2">NAD-dependent epimerase/dehydratase domain-containing protein</fullName>
    </recommendedName>
</protein>
<dbReference type="InterPro" id="IPR001509">
    <property type="entry name" value="Epimerase_deHydtase"/>
</dbReference>
<evidence type="ECO:0000259" key="2">
    <source>
        <dbReference type="Pfam" id="PF01370"/>
    </source>
</evidence>
<dbReference type="InterPro" id="IPR036291">
    <property type="entry name" value="NAD(P)-bd_dom_sf"/>
</dbReference>
<dbReference type="SUPFAM" id="SSF51735">
    <property type="entry name" value="NAD(P)-binding Rossmann-fold domains"/>
    <property type="match status" value="1"/>
</dbReference>
<name>A0A381QXW0_9ZZZZ</name>
<dbReference type="PANTHER" id="PTHR43000">
    <property type="entry name" value="DTDP-D-GLUCOSE 4,6-DEHYDRATASE-RELATED"/>
    <property type="match status" value="1"/>
</dbReference>
<organism evidence="3">
    <name type="scientific">marine metagenome</name>
    <dbReference type="NCBI Taxonomy" id="408172"/>
    <lineage>
        <taxon>unclassified sequences</taxon>
        <taxon>metagenomes</taxon>
        <taxon>ecological metagenomes</taxon>
    </lineage>
</organism>
<dbReference type="Gene3D" id="3.90.25.10">
    <property type="entry name" value="UDP-galactose 4-epimerase, domain 1"/>
    <property type="match status" value="1"/>
</dbReference>
<feature type="domain" description="NAD-dependent epimerase/dehydratase" evidence="2">
    <location>
        <begin position="8"/>
        <end position="231"/>
    </location>
</feature>
<dbReference type="AlphaFoldDB" id="A0A381QXW0"/>
<dbReference type="Gene3D" id="3.40.50.720">
    <property type="entry name" value="NAD(P)-binding Rossmann-like Domain"/>
    <property type="match status" value="1"/>
</dbReference>